<evidence type="ECO:0000256" key="1">
    <source>
        <dbReference type="SAM" id="MobiDB-lite"/>
    </source>
</evidence>
<feature type="transmembrane region" description="Helical" evidence="2">
    <location>
        <begin position="51"/>
        <end position="75"/>
    </location>
</feature>
<dbReference type="InterPro" id="IPR051599">
    <property type="entry name" value="Cell_Envelope_Assoc"/>
</dbReference>
<dbReference type="EMBL" id="AP025637">
    <property type="protein sequence ID" value="BDG75120.1"/>
    <property type="molecule type" value="Genomic_DNA"/>
</dbReference>
<keyword evidence="5" id="KW-1185">Reference proteome</keyword>
<dbReference type="CDD" id="cd06259">
    <property type="entry name" value="YdcF-like"/>
    <property type="match status" value="1"/>
</dbReference>
<dbReference type="Pfam" id="PF02698">
    <property type="entry name" value="DUF218"/>
    <property type="match status" value="1"/>
</dbReference>
<feature type="region of interest" description="Disordered" evidence="1">
    <location>
        <begin position="20"/>
        <end position="45"/>
    </location>
</feature>
<dbReference type="InterPro" id="IPR003848">
    <property type="entry name" value="DUF218"/>
</dbReference>
<feature type="domain" description="DUF218" evidence="3">
    <location>
        <begin position="86"/>
        <end position="194"/>
    </location>
</feature>
<proteinExistence type="predicted"/>
<organism evidence="4 5">
    <name type="scientific">Roseomonas fluvialis</name>
    <dbReference type="NCBI Taxonomy" id="1750527"/>
    <lineage>
        <taxon>Bacteria</taxon>
        <taxon>Pseudomonadati</taxon>
        <taxon>Pseudomonadota</taxon>
        <taxon>Alphaproteobacteria</taxon>
        <taxon>Acetobacterales</taxon>
        <taxon>Roseomonadaceae</taxon>
        <taxon>Roseomonas</taxon>
    </lineage>
</organism>
<dbReference type="Proteomes" id="UP000831327">
    <property type="component" value="Chromosome"/>
</dbReference>
<name>A0ABN6P966_9PROT</name>
<keyword evidence="2" id="KW-1133">Transmembrane helix</keyword>
<evidence type="ECO:0000313" key="5">
    <source>
        <dbReference type="Proteomes" id="UP000831327"/>
    </source>
</evidence>
<evidence type="ECO:0000259" key="3">
    <source>
        <dbReference type="Pfam" id="PF02698"/>
    </source>
</evidence>
<gene>
    <name evidence="4" type="ORF">Rmf_50490</name>
</gene>
<evidence type="ECO:0000313" key="4">
    <source>
        <dbReference type="EMBL" id="BDG75120.1"/>
    </source>
</evidence>
<keyword evidence="2" id="KW-0812">Transmembrane</keyword>
<dbReference type="PANTHER" id="PTHR30336:SF4">
    <property type="entry name" value="ENVELOPE BIOGENESIS FACTOR ELYC"/>
    <property type="match status" value="1"/>
</dbReference>
<keyword evidence="2" id="KW-0472">Membrane</keyword>
<feature type="compositionally biased region" description="Low complexity" evidence="1">
    <location>
        <begin position="24"/>
        <end position="36"/>
    </location>
</feature>
<protein>
    <recommendedName>
        <fullName evidence="3">DUF218 domain-containing protein</fullName>
    </recommendedName>
</protein>
<sequence length="247" mass="25686">MDLPAPPHGVRLPAFAASALSDAPTGPSPSGVTSTSQLPHRVPGGRRRRRLGLGLLLGMTFLVLGGFVAFVLAAIDPAPSPPGETDGIVVLTGGTERVGTGFRLLAEGQARRLLISGAHPEANLPEIAAAAGIDPAPIAGRVDVGHAAASTRGNAAEAAAWARANEMRSLRIVTAGYHMPRAMLEMRRALPQTRLVGHRVPSAALRAPGALWRPQLWALLAGEYARYLGAWAGLSGAFVPRREAHAT</sequence>
<dbReference type="PANTHER" id="PTHR30336">
    <property type="entry name" value="INNER MEMBRANE PROTEIN, PROBABLE PERMEASE"/>
    <property type="match status" value="1"/>
</dbReference>
<evidence type="ECO:0000256" key="2">
    <source>
        <dbReference type="SAM" id="Phobius"/>
    </source>
</evidence>
<accession>A0ABN6P966</accession>
<reference evidence="4 5" key="1">
    <citation type="journal article" date="2016" name="Microbes Environ.">
        <title>Phylogenetically diverse aerobic anoxygenic phototrophic bacteria isolated from epilithic biofilms in Tama river, Japan.</title>
        <authorList>
            <person name="Hirose S."/>
            <person name="Matsuura K."/>
            <person name="Haruta S."/>
        </authorList>
    </citation>
    <scope>NUCLEOTIDE SEQUENCE [LARGE SCALE GENOMIC DNA]</scope>
    <source>
        <strain evidence="4 5">S08</strain>
    </source>
</reference>